<evidence type="ECO:0000313" key="3">
    <source>
        <dbReference type="Proteomes" id="UP000263833"/>
    </source>
</evidence>
<accession>A0A371BHT7</accession>
<keyword evidence="1" id="KW-0472">Membrane</keyword>
<dbReference type="RefSeq" id="WP_115548691.1">
    <property type="nucleotide sequence ID" value="NZ_QRGP01000001.1"/>
</dbReference>
<feature type="transmembrane region" description="Helical" evidence="1">
    <location>
        <begin position="12"/>
        <end position="36"/>
    </location>
</feature>
<feature type="transmembrane region" description="Helical" evidence="1">
    <location>
        <begin position="154"/>
        <end position="173"/>
    </location>
</feature>
<evidence type="ECO:0000256" key="1">
    <source>
        <dbReference type="SAM" id="Phobius"/>
    </source>
</evidence>
<comment type="caution">
    <text evidence="2">The sequence shown here is derived from an EMBL/GenBank/DDBJ whole genome shotgun (WGS) entry which is preliminary data.</text>
</comment>
<name>A0A371BHT7_9SPHN</name>
<dbReference type="EMBL" id="QRGP01000001">
    <property type="protein sequence ID" value="RDV07145.1"/>
    <property type="molecule type" value="Genomic_DNA"/>
</dbReference>
<evidence type="ECO:0000313" key="2">
    <source>
        <dbReference type="EMBL" id="RDV07145.1"/>
    </source>
</evidence>
<dbReference type="InterPro" id="IPR053824">
    <property type="entry name" value="DUF7010"/>
</dbReference>
<feature type="transmembrane region" description="Helical" evidence="1">
    <location>
        <begin position="77"/>
        <end position="98"/>
    </location>
</feature>
<protein>
    <recommendedName>
        <fullName evidence="4">DUF308 domain-containing protein</fullName>
    </recommendedName>
</protein>
<keyword evidence="3" id="KW-1185">Reference proteome</keyword>
<proteinExistence type="predicted"/>
<dbReference type="Pfam" id="PF22765">
    <property type="entry name" value="DUF7010"/>
    <property type="match status" value="1"/>
</dbReference>
<keyword evidence="1" id="KW-0812">Transmembrane</keyword>
<feature type="transmembrane region" description="Helical" evidence="1">
    <location>
        <begin position="42"/>
        <end position="65"/>
    </location>
</feature>
<organism evidence="2 3">
    <name type="scientific">Sphingorhabdus pulchriflava</name>
    <dbReference type="NCBI Taxonomy" id="2292257"/>
    <lineage>
        <taxon>Bacteria</taxon>
        <taxon>Pseudomonadati</taxon>
        <taxon>Pseudomonadota</taxon>
        <taxon>Alphaproteobacteria</taxon>
        <taxon>Sphingomonadales</taxon>
        <taxon>Sphingomonadaceae</taxon>
        <taxon>Sphingorhabdus</taxon>
    </lineage>
</organism>
<feature type="transmembrane region" description="Helical" evidence="1">
    <location>
        <begin position="104"/>
        <end position="120"/>
    </location>
</feature>
<reference evidence="3" key="1">
    <citation type="submission" date="2018-08" db="EMBL/GenBank/DDBJ databases">
        <authorList>
            <person name="Kim S.-J."/>
            <person name="Jung G.-Y."/>
        </authorList>
    </citation>
    <scope>NUCLEOTIDE SEQUENCE [LARGE SCALE GENOMIC DNA]</scope>
    <source>
        <strain evidence="3">GY_G</strain>
    </source>
</reference>
<feature type="transmembrane region" description="Helical" evidence="1">
    <location>
        <begin position="127"/>
        <end position="148"/>
    </location>
</feature>
<dbReference type="Proteomes" id="UP000263833">
    <property type="component" value="Unassembled WGS sequence"/>
</dbReference>
<gene>
    <name evidence="2" type="ORF">DXH95_07155</name>
</gene>
<keyword evidence="1" id="KW-1133">Transmembrane helix</keyword>
<dbReference type="OrthoDB" id="5114860at2"/>
<sequence length="179" mass="18572">MNIKAAQEELCSSYANGAIGVAVSGMVWLASGIAALGLDPRLAMAVLFFGGMAIHPLSTLIVRQILKRPAVSAENSLEMIGLLTVPIILLGLFAGYLVSGDKPAWFFAIALMAVGARYLTFKTIYGLSHYIVLGFVLLAIGFAGIWLALPSGGLIAIAGGAIELIAAAILWSTKPKAAA</sequence>
<dbReference type="AlphaFoldDB" id="A0A371BHT7"/>
<evidence type="ECO:0008006" key="4">
    <source>
        <dbReference type="Google" id="ProtNLM"/>
    </source>
</evidence>